<proteinExistence type="predicted"/>
<dbReference type="NCBIfam" id="TIGR01218">
    <property type="entry name" value="Gpos_tandem_5TM"/>
    <property type="match status" value="1"/>
</dbReference>
<reference evidence="1" key="1">
    <citation type="journal article" date="2020" name="Antimicrob. Agents Chemother.">
        <title>The novel macrolide resistance genes mef(D), msr(F) and msr(H) are present on resistance islands in Macrococcus canis, Macrococcus caseolyticus and Staphylococcus aureus.</title>
        <authorList>
            <person name="Schwendener S."/>
            <person name="Dona V."/>
            <person name="Perreten V."/>
        </authorList>
    </citation>
    <scope>NUCLEOTIDE SEQUENCE</scope>
    <source>
        <strain evidence="1">SD607</strain>
    </source>
</reference>
<evidence type="ECO:0000313" key="1">
    <source>
        <dbReference type="EMBL" id="QHW12381.1"/>
    </source>
</evidence>
<protein>
    <submittedName>
        <fullName evidence="1">DUF443 family protein</fullName>
    </submittedName>
</protein>
<sequence>MHGKILRRTIKHRYRFLYMNNKEYLLDLNANKLAFIFPFLYLFTGVKAYEITYEDSKKLGYDNHKPSFWYNAAPGIGVFLGVILRPYGDLFKYELNNILAIFIIFLIIMCNLQVRLNISKKAKVNFKMANEPIVLKIRPKIKDLLIVSLGVIFFGSLIISSIYILLSSEQNILFFIFLFPFIFIFTLIHFSLYRPGSVKVRIFKSMRGVK</sequence>
<dbReference type="InterPro" id="IPR005915">
    <property type="entry name" value="Tandem_5TM"/>
</dbReference>
<gene>
    <name evidence="1" type="ORF">SD607_00026</name>
</gene>
<dbReference type="EMBL" id="MN728682">
    <property type="protein sequence ID" value="QHW12381.1"/>
    <property type="molecule type" value="Genomic_DNA"/>
</dbReference>
<dbReference type="AlphaFoldDB" id="A0A6G7EN27"/>
<dbReference type="Pfam" id="PF04276">
    <property type="entry name" value="DUF443"/>
    <property type="match status" value="1"/>
</dbReference>
<name>A0A6G7EN27_9STAP</name>
<organism evidence="1">
    <name type="scientific">Macrococcoides canis</name>
    <dbReference type="NCBI Taxonomy" id="1855823"/>
    <lineage>
        <taxon>Bacteria</taxon>
        <taxon>Bacillati</taxon>
        <taxon>Bacillota</taxon>
        <taxon>Bacilli</taxon>
        <taxon>Bacillales</taxon>
        <taxon>Staphylococcaceae</taxon>
        <taxon>Macrococcoides</taxon>
    </lineage>
</organism>
<accession>A0A6G7EN27</accession>
<dbReference type="RefSeq" id="WP_164941517.1">
    <property type="nucleotide sequence ID" value="NZ_CP047361.1"/>
</dbReference>